<dbReference type="RefSeq" id="WP_054289609.1">
    <property type="nucleotide sequence ID" value="NZ_CP012752.1"/>
</dbReference>
<keyword evidence="3" id="KW-1185">Reference proteome</keyword>
<dbReference type="KEGG" id="kphy:AOZ06_12650"/>
<dbReference type="STRING" id="860235.AOZ06_12650"/>
<dbReference type="KEGG" id="kphy:AOZ06_12970"/>
<evidence type="ECO:0000313" key="2">
    <source>
        <dbReference type="EMBL" id="ALG07699.1"/>
    </source>
</evidence>
<sequence length="196" mass="21894">MTDQLDEIKARAAAATPGPWMWEGNTDTRHISLATKYWGRWVVMGFRRWGMQGAQPMFAQGRKPGPIEDRKGDWGPFTNGEPGTLADAEHLARYEVCPTATSRKDQRVYRADLTGIRNPDAEFIAHSRADVEWLLSEVERLRGQLDVLGTQQADHDCAANCTLEHGEDDDVYDGPWSPRETELAVTARTSAGEPVL</sequence>
<accession>A0A0N9HZI9</accession>
<gene>
    <name evidence="1" type="ORF">AOZ06_12650</name>
    <name evidence="2" type="ORF">AOZ06_12970</name>
</gene>
<dbReference type="AlphaFoldDB" id="A0A0N9HZI9"/>
<dbReference type="Proteomes" id="UP000063699">
    <property type="component" value="Chromosome"/>
</dbReference>
<protein>
    <submittedName>
        <fullName evidence="1">Uncharacterized protein</fullName>
    </submittedName>
</protein>
<dbReference type="OrthoDB" id="4955428at2"/>
<name>A0A0N9HZI9_9PSEU</name>
<organism evidence="1 3">
    <name type="scientific">Kibdelosporangium phytohabitans</name>
    <dbReference type="NCBI Taxonomy" id="860235"/>
    <lineage>
        <taxon>Bacteria</taxon>
        <taxon>Bacillati</taxon>
        <taxon>Actinomycetota</taxon>
        <taxon>Actinomycetes</taxon>
        <taxon>Pseudonocardiales</taxon>
        <taxon>Pseudonocardiaceae</taxon>
        <taxon>Kibdelosporangium</taxon>
    </lineage>
</organism>
<dbReference type="EMBL" id="CP012752">
    <property type="protein sequence ID" value="ALG07699.1"/>
    <property type="molecule type" value="Genomic_DNA"/>
</dbReference>
<evidence type="ECO:0000313" key="1">
    <source>
        <dbReference type="EMBL" id="ALG07643.1"/>
    </source>
</evidence>
<reference evidence="1 3" key="1">
    <citation type="submission" date="2015-07" db="EMBL/GenBank/DDBJ databases">
        <title>Genome sequencing of Kibdelosporangium phytohabitans.</title>
        <authorList>
            <person name="Qin S."/>
            <person name="Xing K."/>
        </authorList>
    </citation>
    <scope>NUCLEOTIDE SEQUENCE [LARGE SCALE GENOMIC DNA]</scope>
    <source>
        <strain evidence="1 3">KLBMP1111</strain>
    </source>
</reference>
<evidence type="ECO:0000313" key="3">
    <source>
        <dbReference type="Proteomes" id="UP000063699"/>
    </source>
</evidence>
<proteinExistence type="predicted"/>
<dbReference type="EMBL" id="CP012752">
    <property type="protein sequence ID" value="ALG07643.1"/>
    <property type="molecule type" value="Genomic_DNA"/>
</dbReference>